<dbReference type="PANTHER" id="PTHR47331">
    <property type="entry name" value="PHD-TYPE DOMAIN-CONTAINING PROTEIN"/>
    <property type="match status" value="1"/>
</dbReference>
<dbReference type="EnsemblMetazoa" id="AALFPA23_011935.R17014">
    <property type="protein sequence ID" value="AALFPA23_011935.P17014"/>
    <property type="gene ID" value="AALFPA23_011935"/>
</dbReference>
<dbReference type="InterPro" id="IPR043502">
    <property type="entry name" value="DNA/RNA_pol_sf"/>
</dbReference>
<dbReference type="InterPro" id="IPR012337">
    <property type="entry name" value="RNaseH-like_sf"/>
</dbReference>
<sequence>MATATRSKKAKQLKQLVAKRANLLQSAQIIHDFEEHYDPSQQAEGDAARIISSLPISAHSYIVAWKLITDRYEDKNLLIKQHISALFSVSPLSEESAAGLSELADEFEKHVKILDSLETKAQHWDSVLVELLFSRMDATSQKQWESTRDKTARPLYDDLIKFIHQYSRTLQSLQLSQTVCAPTLEAKPSKPRCASNHSAAEQPPRCAACQQAHFLFQCDFFRNQTPHQRFDLVKRNNLCINCIKATHQARNCSSGSCKYCQKKHHTLLHLPSSASLITTEAPPHNRSYTTIPNLNLSHSPSVPLNSDPDVTSVNRSISLPSPSVFAPRLPSPGTVTPPSTSCQTVTPSKVDENTVILFTALVNIHDNHGTRQMARALLDSGSQSSFISESLCQRLSLNRTKINMPVNGIGQSIVNVRYAVSVNISSRFSAQHFPLDCLVLPKLTVNLPTKTVNISSWRIPKHLPLADPQFFQCHGIDLIIGAELLPFILQPEQIHFDDQLPPLQKTSFGYVFSGKVPTSATTPVTCLVSTFDNLDAQVKKFWEVENFDTGKCFSAEEQLCEAHFVSTHCRNSEGRYVVRLPVREELLPSIGDTWSTAARRFSAVERRFRSDETLHKSYAEFMEEYERLGHMEEVMTRVALPQYFLPHHAVIRPESSTTRIRVVFDGSSKSSNQLSLNDLLLTGPTVQPPMLCTVINFRFHRFVMKADVEKMFRQILVHPDDRNLQQIAWRKSENEPLKIYRLNTVTYGTSCAPFLSTRVLNQLADDEGRDFPLAAAIIKEDCYIDDVLTGATTIEALLDANKQLNGLFARGGFSLRKWSANHPSILEQIPDDLKEDQTSLELDRSSSIKTLGLLWFPKEDNFGFKVPELQTISKLTKRTVLSEMSSLFDPLGLVGPVVASAKMFVQQLWQEKLDWDEELQEPLRSWWLSFRTSISSIRNLRVPRWVFGENVKQFELHCFVDASSKGYGACIYAVSGSSSTILTSNLLIAKSRVAPVSGYSTPRLELCAAVLGSQLADNICKATKFASKITFWSDSSIVLHWISSSSSSWKIFVSNRVAEVQKLSEGAQWRHVPTQENPADRLSRGMQPEDIEDDMLWWHGPSFLLEPPSGWPDPIIPLSATDVQQQSTEQRQIISFVAVTYDDSLIRRGASVKVWVAVYVCFAVKAVVLDIVAGLSTESCVNSLRRFVSRVGRVRTIHCDNSTTFVGAFREIKEMRQVLVDQLSNTAWTTECLERGIEFQFIPPRAPHFGGLWEAAVKAFKRLFLKTIGAAPHHYDDMRTAVAQAECIMNSRPLTPLSNDPQDLSALTPGHFLLGESIYCLPEPDLSEVPTNRLNHFQATQRSVTDLWKRWSKEYIGLLHQRPAKWRKTPTEFRVGTMVLVKKDDVPSKQWPLGRVVAVFPGNDNIVRVVDVRTQLGVRRRATSELCVLPTDNNQ</sequence>
<reference evidence="3" key="1">
    <citation type="journal article" date="2015" name="Proc. Natl. Acad. Sci. U.S.A.">
        <title>Genome sequence of the Asian Tiger mosquito, Aedes albopictus, reveals insights into its biology, genetics, and evolution.</title>
        <authorList>
            <person name="Chen X.G."/>
            <person name="Jiang X."/>
            <person name="Gu J."/>
            <person name="Xu M."/>
            <person name="Wu Y."/>
            <person name="Deng Y."/>
            <person name="Zhang C."/>
            <person name="Bonizzoni M."/>
            <person name="Dermauw W."/>
            <person name="Vontas J."/>
            <person name="Armbruster P."/>
            <person name="Huang X."/>
            <person name="Yang Y."/>
            <person name="Zhang H."/>
            <person name="He W."/>
            <person name="Peng H."/>
            <person name="Liu Y."/>
            <person name="Wu K."/>
            <person name="Chen J."/>
            <person name="Lirakis M."/>
            <person name="Topalis P."/>
            <person name="Van Leeuwen T."/>
            <person name="Hall A.B."/>
            <person name="Jiang X."/>
            <person name="Thorpe C."/>
            <person name="Mueller R.L."/>
            <person name="Sun C."/>
            <person name="Waterhouse R.M."/>
            <person name="Yan G."/>
            <person name="Tu Z.J."/>
            <person name="Fang X."/>
            <person name="James A.A."/>
        </authorList>
    </citation>
    <scope>NUCLEOTIDE SEQUENCE [LARGE SCALE GENOMIC DNA]</scope>
    <source>
        <strain evidence="3">Foshan</strain>
    </source>
</reference>
<dbReference type="CDD" id="cd00303">
    <property type="entry name" value="retropepsin_like"/>
    <property type="match status" value="1"/>
</dbReference>
<reference evidence="2" key="2">
    <citation type="submission" date="2025-05" db="UniProtKB">
        <authorList>
            <consortium name="EnsemblMetazoa"/>
        </authorList>
    </citation>
    <scope>IDENTIFICATION</scope>
    <source>
        <strain evidence="2">Foshan</strain>
    </source>
</reference>
<dbReference type="Pfam" id="PF18701">
    <property type="entry name" value="DUF5641"/>
    <property type="match status" value="1"/>
</dbReference>
<proteinExistence type="predicted"/>
<feature type="domain" description="Integrase catalytic" evidence="1">
    <location>
        <begin position="1110"/>
        <end position="1317"/>
    </location>
</feature>
<dbReference type="SUPFAM" id="SSF56672">
    <property type="entry name" value="DNA/RNA polymerases"/>
    <property type="match status" value="1"/>
</dbReference>
<dbReference type="PANTHER" id="PTHR47331:SF1">
    <property type="entry name" value="GAG-LIKE PROTEIN"/>
    <property type="match status" value="1"/>
</dbReference>
<dbReference type="SUPFAM" id="SSF50630">
    <property type="entry name" value="Acid proteases"/>
    <property type="match status" value="1"/>
</dbReference>
<dbReference type="CDD" id="cd01644">
    <property type="entry name" value="RT_pepA17"/>
    <property type="match status" value="1"/>
</dbReference>
<dbReference type="InterPro" id="IPR008042">
    <property type="entry name" value="Retrotrans_Pao"/>
</dbReference>
<dbReference type="PROSITE" id="PS50994">
    <property type="entry name" value="INTEGRASE"/>
    <property type="match status" value="1"/>
</dbReference>
<dbReference type="Pfam" id="PF05380">
    <property type="entry name" value="Peptidase_A17"/>
    <property type="match status" value="1"/>
</dbReference>
<dbReference type="Proteomes" id="UP000069940">
    <property type="component" value="Unassembled WGS sequence"/>
</dbReference>
<dbReference type="GeneID" id="134289096"/>
<dbReference type="InterPro" id="IPR036397">
    <property type="entry name" value="RNaseH_sf"/>
</dbReference>
<name>A0ABM1YT80_AEDAL</name>
<accession>A0ABM1YT80</accession>
<dbReference type="SUPFAM" id="SSF53098">
    <property type="entry name" value="Ribonuclease H-like"/>
    <property type="match status" value="1"/>
</dbReference>
<evidence type="ECO:0000313" key="3">
    <source>
        <dbReference type="Proteomes" id="UP000069940"/>
    </source>
</evidence>
<dbReference type="InterPro" id="IPR040676">
    <property type="entry name" value="DUF5641"/>
</dbReference>
<organism evidence="2 3">
    <name type="scientific">Aedes albopictus</name>
    <name type="common">Asian tiger mosquito</name>
    <name type="synonym">Stegomyia albopicta</name>
    <dbReference type="NCBI Taxonomy" id="7160"/>
    <lineage>
        <taxon>Eukaryota</taxon>
        <taxon>Metazoa</taxon>
        <taxon>Ecdysozoa</taxon>
        <taxon>Arthropoda</taxon>
        <taxon>Hexapoda</taxon>
        <taxon>Insecta</taxon>
        <taxon>Pterygota</taxon>
        <taxon>Neoptera</taxon>
        <taxon>Endopterygota</taxon>
        <taxon>Diptera</taxon>
        <taxon>Nematocera</taxon>
        <taxon>Culicoidea</taxon>
        <taxon>Culicidae</taxon>
        <taxon>Culicinae</taxon>
        <taxon>Aedini</taxon>
        <taxon>Aedes</taxon>
        <taxon>Stegomyia</taxon>
    </lineage>
</organism>
<dbReference type="InterPro" id="IPR001584">
    <property type="entry name" value="Integrase_cat-core"/>
</dbReference>
<dbReference type="InterPro" id="IPR021109">
    <property type="entry name" value="Peptidase_aspartic_dom_sf"/>
</dbReference>
<evidence type="ECO:0000313" key="2">
    <source>
        <dbReference type="EnsemblMetazoa" id="AALFPA23_011935.P17014"/>
    </source>
</evidence>
<protein>
    <recommendedName>
        <fullName evidence="1">Integrase catalytic domain-containing protein</fullName>
    </recommendedName>
</protein>
<dbReference type="RefSeq" id="XP_062711079.1">
    <property type="nucleotide sequence ID" value="XM_062855095.1"/>
</dbReference>
<keyword evidence="3" id="KW-1185">Reference proteome</keyword>
<evidence type="ECO:0000259" key="1">
    <source>
        <dbReference type="PROSITE" id="PS50994"/>
    </source>
</evidence>
<dbReference type="Pfam" id="PF03564">
    <property type="entry name" value="DUF1759"/>
    <property type="match status" value="1"/>
</dbReference>
<dbReference type="Gene3D" id="2.40.70.10">
    <property type="entry name" value="Acid Proteases"/>
    <property type="match status" value="1"/>
</dbReference>
<dbReference type="InterPro" id="IPR005312">
    <property type="entry name" value="DUF1759"/>
</dbReference>
<dbReference type="Gene3D" id="3.30.420.10">
    <property type="entry name" value="Ribonuclease H-like superfamily/Ribonuclease H"/>
    <property type="match status" value="1"/>
</dbReference>